<organism evidence="1 2">
    <name type="scientific">Zosterops borbonicus</name>
    <dbReference type="NCBI Taxonomy" id="364589"/>
    <lineage>
        <taxon>Eukaryota</taxon>
        <taxon>Metazoa</taxon>
        <taxon>Chordata</taxon>
        <taxon>Craniata</taxon>
        <taxon>Vertebrata</taxon>
        <taxon>Euteleostomi</taxon>
        <taxon>Archelosauria</taxon>
        <taxon>Archosauria</taxon>
        <taxon>Dinosauria</taxon>
        <taxon>Saurischia</taxon>
        <taxon>Theropoda</taxon>
        <taxon>Coelurosauria</taxon>
        <taxon>Aves</taxon>
        <taxon>Neognathae</taxon>
        <taxon>Neoaves</taxon>
        <taxon>Telluraves</taxon>
        <taxon>Australaves</taxon>
        <taxon>Passeriformes</taxon>
        <taxon>Sylvioidea</taxon>
        <taxon>Zosteropidae</taxon>
        <taxon>Zosterops</taxon>
    </lineage>
</organism>
<evidence type="ECO:0000313" key="2">
    <source>
        <dbReference type="Proteomes" id="UP000796761"/>
    </source>
</evidence>
<dbReference type="Proteomes" id="UP000796761">
    <property type="component" value="Unassembled WGS sequence"/>
</dbReference>
<comment type="caution">
    <text evidence="1">The sequence shown here is derived from an EMBL/GenBank/DDBJ whole genome shotgun (WGS) entry which is preliminary data.</text>
</comment>
<dbReference type="EMBL" id="SWJQ01000108">
    <property type="protein sequence ID" value="TRZ21887.1"/>
    <property type="molecule type" value="Genomic_DNA"/>
</dbReference>
<proteinExistence type="predicted"/>
<accession>A0A8K1LQ15</accession>
<reference evidence="1" key="1">
    <citation type="submission" date="2019-04" db="EMBL/GenBank/DDBJ databases">
        <title>Genome assembly of Zosterops borbonicus 15179.</title>
        <authorList>
            <person name="Leroy T."/>
            <person name="Anselmetti Y."/>
            <person name="Tilak M.-K."/>
            <person name="Nabholz B."/>
        </authorList>
    </citation>
    <scope>NUCLEOTIDE SEQUENCE</scope>
    <source>
        <strain evidence="1">HGM_15179</strain>
        <tissue evidence="1">Muscle</tissue>
    </source>
</reference>
<dbReference type="AlphaFoldDB" id="A0A8K1LQ15"/>
<evidence type="ECO:0000313" key="1">
    <source>
        <dbReference type="EMBL" id="TRZ21887.1"/>
    </source>
</evidence>
<keyword evidence="2" id="KW-1185">Reference proteome</keyword>
<name>A0A8K1LQ15_9PASS</name>
<sequence>MEGKGILGFGEEERFEGTNSVQIQHKQFELTDNQAVHQEPLSPKGKLKTCCCWVEFAVDQQGEDDWAGTRVREAKHIDGVSLVDGPASGICDIGKN</sequence>
<protein>
    <submittedName>
        <fullName evidence="1">Uncharacterized protein</fullName>
    </submittedName>
</protein>
<gene>
    <name evidence="1" type="ORF">HGM15179_005176</name>
</gene>